<proteinExistence type="predicted"/>
<protein>
    <submittedName>
        <fullName evidence="2">ATP synthase F0 subunit 8</fullName>
    </submittedName>
</protein>
<reference evidence="2" key="1">
    <citation type="journal article" date="2018" name="J. Hered.">
        <title>One hundred mitochondrial genomes of cicadas.</title>
        <authorList>
            <person name="Lukasik P."/>
            <person name="Chong R.A."/>
            <person name="Nazario K."/>
            <person name="Matsuura Y."/>
            <person name="Bublitz D."/>
            <person name="Campbell M.A."/>
            <person name="Meyer M."/>
            <person name="Van Leuven J.T."/>
            <person name="Pessacq P."/>
            <person name="Veloso C."/>
            <person name="Simon C."/>
            <person name="McCutcheon J.P."/>
        </authorList>
    </citation>
    <scope>NUCLEOTIDE SEQUENCE</scope>
    <source>
        <strain evidence="2">ALECUR</strain>
        <tissue evidence="2">Bacteriome</tissue>
    </source>
</reference>
<evidence type="ECO:0000313" key="2">
    <source>
        <dbReference type="EMBL" id="AWV83422.1"/>
    </source>
</evidence>
<keyword evidence="2" id="KW-0496">Mitochondrion</keyword>
<keyword evidence="1" id="KW-0812">Transmembrane</keyword>
<organism evidence="2">
    <name type="scientific">Aleeta curvicosta</name>
    <dbReference type="NCBI Taxonomy" id="1218668"/>
    <lineage>
        <taxon>Eukaryota</taxon>
        <taxon>Metazoa</taxon>
        <taxon>Ecdysozoa</taxon>
        <taxon>Arthropoda</taxon>
        <taxon>Hexapoda</taxon>
        <taxon>Insecta</taxon>
        <taxon>Pterygota</taxon>
        <taxon>Neoptera</taxon>
        <taxon>Paraneoptera</taxon>
        <taxon>Hemiptera</taxon>
        <taxon>Auchenorrhyncha</taxon>
        <taxon>Cicadoidea</taxon>
        <taxon>Cicadidae</taxon>
        <taxon>Cicadettinae</taxon>
        <taxon>Lamotialnini</taxon>
        <taxon>Aleeta</taxon>
    </lineage>
</organism>
<feature type="transmembrane region" description="Helical" evidence="1">
    <location>
        <begin position="12"/>
        <end position="34"/>
    </location>
</feature>
<sequence length="53" mass="6644">MPQMSPMNWCFLFFFFLLIVMLMITFIYFFFIILPKTNLTKNFNNPSLYTWMW</sequence>
<geneLocation type="mitochondrion" evidence="2"/>
<gene>
    <name evidence="2" type="primary">atp8</name>
</gene>
<accession>A0A3Q8GAY0</accession>
<keyword evidence="1" id="KW-1133">Transmembrane helix</keyword>
<name>A0A3Q8GAY0_9HEMI</name>
<keyword evidence="1" id="KW-0472">Membrane</keyword>
<dbReference type="AlphaFoldDB" id="A0A3Q8GAY0"/>
<dbReference type="EMBL" id="MG737735">
    <property type="protein sequence ID" value="AWV83422.1"/>
    <property type="molecule type" value="Genomic_DNA"/>
</dbReference>
<evidence type="ECO:0000256" key="1">
    <source>
        <dbReference type="SAM" id="Phobius"/>
    </source>
</evidence>